<dbReference type="EMBL" id="ML996566">
    <property type="protein sequence ID" value="KAF2761983.1"/>
    <property type="molecule type" value="Genomic_DNA"/>
</dbReference>
<accession>A0A6A6WGR6</accession>
<dbReference type="GeneID" id="54484334"/>
<name>A0A6A6WGR6_9PEZI</name>
<evidence type="ECO:0000313" key="3">
    <source>
        <dbReference type="Proteomes" id="UP000799437"/>
    </source>
</evidence>
<feature type="compositionally biased region" description="Polar residues" evidence="1">
    <location>
        <begin position="1"/>
        <end position="15"/>
    </location>
</feature>
<protein>
    <submittedName>
        <fullName evidence="2">Uncharacterized protein</fullName>
    </submittedName>
</protein>
<keyword evidence="3" id="KW-1185">Reference proteome</keyword>
<reference evidence="2" key="1">
    <citation type="journal article" date="2020" name="Stud. Mycol.">
        <title>101 Dothideomycetes genomes: a test case for predicting lifestyles and emergence of pathogens.</title>
        <authorList>
            <person name="Haridas S."/>
            <person name="Albert R."/>
            <person name="Binder M."/>
            <person name="Bloem J."/>
            <person name="Labutti K."/>
            <person name="Salamov A."/>
            <person name="Andreopoulos B."/>
            <person name="Baker S."/>
            <person name="Barry K."/>
            <person name="Bills G."/>
            <person name="Bluhm B."/>
            <person name="Cannon C."/>
            <person name="Castanera R."/>
            <person name="Culley D."/>
            <person name="Daum C."/>
            <person name="Ezra D."/>
            <person name="Gonzalez J."/>
            <person name="Henrissat B."/>
            <person name="Kuo A."/>
            <person name="Liang C."/>
            <person name="Lipzen A."/>
            <person name="Lutzoni F."/>
            <person name="Magnuson J."/>
            <person name="Mondo S."/>
            <person name="Nolan M."/>
            <person name="Ohm R."/>
            <person name="Pangilinan J."/>
            <person name="Park H.-J."/>
            <person name="Ramirez L."/>
            <person name="Alfaro M."/>
            <person name="Sun H."/>
            <person name="Tritt A."/>
            <person name="Yoshinaga Y."/>
            <person name="Zwiers L.-H."/>
            <person name="Turgeon B."/>
            <person name="Goodwin S."/>
            <person name="Spatafora J."/>
            <person name="Crous P."/>
            <person name="Grigoriev I."/>
        </authorList>
    </citation>
    <scope>NUCLEOTIDE SEQUENCE</scope>
    <source>
        <strain evidence="2">CBS 121739</strain>
    </source>
</reference>
<dbReference type="OrthoDB" id="411785at2759"/>
<dbReference type="Proteomes" id="UP000799437">
    <property type="component" value="Unassembled WGS sequence"/>
</dbReference>
<feature type="region of interest" description="Disordered" evidence="1">
    <location>
        <begin position="1"/>
        <end position="24"/>
    </location>
</feature>
<evidence type="ECO:0000256" key="1">
    <source>
        <dbReference type="SAM" id="MobiDB-lite"/>
    </source>
</evidence>
<evidence type="ECO:0000313" key="2">
    <source>
        <dbReference type="EMBL" id="KAF2761983.1"/>
    </source>
</evidence>
<organism evidence="2 3">
    <name type="scientific">Pseudovirgaria hyperparasitica</name>
    <dbReference type="NCBI Taxonomy" id="470096"/>
    <lineage>
        <taxon>Eukaryota</taxon>
        <taxon>Fungi</taxon>
        <taxon>Dikarya</taxon>
        <taxon>Ascomycota</taxon>
        <taxon>Pezizomycotina</taxon>
        <taxon>Dothideomycetes</taxon>
        <taxon>Dothideomycetes incertae sedis</taxon>
        <taxon>Acrospermales</taxon>
        <taxon>Acrospermaceae</taxon>
        <taxon>Pseudovirgaria</taxon>
    </lineage>
</organism>
<feature type="non-terminal residue" evidence="2">
    <location>
        <position position="134"/>
    </location>
</feature>
<dbReference type="RefSeq" id="XP_033604434.1">
    <property type="nucleotide sequence ID" value="XM_033743280.1"/>
</dbReference>
<proteinExistence type="predicted"/>
<gene>
    <name evidence="2" type="ORF">EJ05DRAFT_472924</name>
</gene>
<sequence>MSENEGTQSNTSRSGSPPLRKSDEDSLIHPVNLLSLHLAQIAKPSCLWMMLTFSEDRIPFRPSPFRKPVHMPEPLPNPIRYWTPVLKQPVVTTESRAQVGEQNHGTMVYRPEVYHYIIVLKRTLEASTRMREVI</sequence>
<dbReference type="AlphaFoldDB" id="A0A6A6WGR6"/>